<dbReference type="AlphaFoldDB" id="A0A7U6RBY5"/>
<accession>A0A7U6RBY5</accession>
<name>A0A7U6RBY5_PSEPU</name>
<dbReference type="Proteomes" id="UP000464661">
    <property type="component" value="Chromosome"/>
</dbReference>
<evidence type="ECO:0000313" key="2">
    <source>
        <dbReference type="Proteomes" id="UP000464661"/>
    </source>
</evidence>
<gene>
    <name evidence="1" type="ORF">PPTS312_20790</name>
</gene>
<sequence length="202" mass="21844">MTPFSLHEWSQAFASYRFGVPVPCAYPTRGDLTMDTALSFDDALQGFLLDAQVLLTQAQECLQHLELIDNDPDACRCLGNALDSLARQATRLGLREVAHYTTALQQLLAPACHGGCLQRAALPAIGECLTLLAWQLELVDTRTGRLNLDIGEQLVLLGELAKVVQQPVASACTSCDEQGSECIHTQGEVADSSHPDRSKPAL</sequence>
<protein>
    <submittedName>
        <fullName evidence="1">Uncharacterized protein</fullName>
    </submittedName>
</protein>
<evidence type="ECO:0000313" key="1">
    <source>
        <dbReference type="EMBL" id="BBU44164.1"/>
    </source>
</evidence>
<dbReference type="EMBL" id="AP022324">
    <property type="protein sequence ID" value="BBU44164.1"/>
    <property type="molecule type" value="Genomic_DNA"/>
</dbReference>
<reference evidence="1 2" key="1">
    <citation type="submission" date="2020-01" db="EMBL/GenBank/DDBJ databases">
        <title>Complete Genome Sequence of Pseudomonas putida Strain TS312, Harboring the HdtS type N-acyl-homoserine Lactone Synthase, Isolated from a Paper Mill.</title>
        <authorList>
            <person name="Hosoe A."/>
            <person name="Suenaga T."/>
            <person name="Sugi T."/>
            <person name="Izumi T."/>
            <person name="Nagai N."/>
            <person name="Terada A."/>
        </authorList>
    </citation>
    <scope>NUCLEOTIDE SEQUENCE [LARGE SCALE GENOMIC DNA]</scope>
    <source>
        <strain evidence="1 2">TS312</strain>
    </source>
</reference>
<organism evidence="1 2">
    <name type="scientific">Pseudomonas putida</name>
    <name type="common">Arthrobacter siderocapsulatus</name>
    <dbReference type="NCBI Taxonomy" id="303"/>
    <lineage>
        <taxon>Bacteria</taxon>
        <taxon>Pseudomonadati</taxon>
        <taxon>Pseudomonadota</taxon>
        <taxon>Gammaproteobacteria</taxon>
        <taxon>Pseudomonadales</taxon>
        <taxon>Pseudomonadaceae</taxon>
        <taxon>Pseudomonas</taxon>
    </lineage>
</organism>
<proteinExistence type="predicted"/>